<feature type="region of interest" description="Disordered" evidence="1">
    <location>
        <begin position="21"/>
        <end position="90"/>
    </location>
</feature>
<dbReference type="EMBL" id="BQNB010019812">
    <property type="protein sequence ID" value="GJT89316.1"/>
    <property type="molecule type" value="Genomic_DNA"/>
</dbReference>
<feature type="region of interest" description="Disordered" evidence="1">
    <location>
        <begin position="182"/>
        <end position="250"/>
    </location>
</feature>
<gene>
    <name evidence="2" type="ORF">Tco_1071033</name>
</gene>
<dbReference type="Proteomes" id="UP001151760">
    <property type="component" value="Unassembled WGS sequence"/>
</dbReference>
<sequence>MQEGKVGMGITLDAGLFVTKSSGTKSYKQDTSSRSENNTTHAVDVDIRPVNDQESSAEVDRNTAHESTNMTGSSRNSQEESYGSNDMAHNHYLEEARKKWIPTGKLFASSATKVDNEPPNSSNKDITNPYECEQTLNVSVGILIPMRLEESLESTQERIAGSGGAMEASKRRRSMIDYRIQQLSKGSSEGSGIILEVPDEPKDNSGSSSSSLYWSDNEVQDVSKDEENKAEENKANAEVAEKQAGNEQPI</sequence>
<evidence type="ECO:0000313" key="2">
    <source>
        <dbReference type="EMBL" id="GJT89316.1"/>
    </source>
</evidence>
<reference evidence="2" key="2">
    <citation type="submission" date="2022-01" db="EMBL/GenBank/DDBJ databases">
        <authorList>
            <person name="Yamashiro T."/>
            <person name="Shiraishi A."/>
            <person name="Satake H."/>
            <person name="Nakayama K."/>
        </authorList>
    </citation>
    <scope>NUCLEOTIDE SEQUENCE</scope>
</reference>
<proteinExistence type="predicted"/>
<organism evidence="2 3">
    <name type="scientific">Tanacetum coccineum</name>
    <dbReference type="NCBI Taxonomy" id="301880"/>
    <lineage>
        <taxon>Eukaryota</taxon>
        <taxon>Viridiplantae</taxon>
        <taxon>Streptophyta</taxon>
        <taxon>Embryophyta</taxon>
        <taxon>Tracheophyta</taxon>
        <taxon>Spermatophyta</taxon>
        <taxon>Magnoliopsida</taxon>
        <taxon>eudicotyledons</taxon>
        <taxon>Gunneridae</taxon>
        <taxon>Pentapetalae</taxon>
        <taxon>asterids</taxon>
        <taxon>campanulids</taxon>
        <taxon>Asterales</taxon>
        <taxon>Asteraceae</taxon>
        <taxon>Asteroideae</taxon>
        <taxon>Anthemideae</taxon>
        <taxon>Anthemidinae</taxon>
        <taxon>Tanacetum</taxon>
    </lineage>
</organism>
<feature type="region of interest" description="Disordered" evidence="1">
    <location>
        <begin position="110"/>
        <end position="129"/>
    </location>
</feature>
<name>A0ABQ5HN54_9ASTR</name>
<protein>
    <submittedName>
        <fullName evidence="2">Uncharacterized protein</fullName>
    </submittedName>
</protein>
<feature type="compositionally biased region" description="Polar residues" evidence="1">
    <location>
        <begin position="65"/>
        <end position="84"/>
    </location>
</feature>
<keyword evidence="3" id="KW-1185">Reference proteome</keyword>
<comment type="caution">
    <text evidence="2">The sequence shown here is derived from an EMBL/GenBank/DDBJ whole genome shotgun (WGS) entry which is preliminary data.</text>
</comment>
<evidence type="ECO:0000313" key="3">
    <source>
        <dbReference type="Proteomes" id="UP001151760"/>
    </source>
</evidence>
<accession>A0ABQ5HN54</accession>
<evidence type="ECO:0000256" key="1">
    <source>
        <dbReference type="SAM" id="MobiDB-lite"/>
    </source>
</evidence>
<reference evidence="2" key="1">
    <citation type="journal article" date="2022" name="Int. J. Mol. Sci.">
        <title>Draft Genome of Tanacetum Coccineum: Genomic Comparison of Closely Related Tanacetum-Family Plants.</title>
        <authorList>
            <person name="Yamashiro T."/>
            <person name="Shiraishi A."/>
            <person name="Nakayama K."/>
            <person name="Satake H."/>
        </authorList>
    </citation>
    <scope>NUCLEOTIDE SEQUENCE</scope>
</reference>
<feature type="compositionally biased region" description="Basic and acidic residues" evidence="1">
    <location>
        <begin position="221"/>
        <end position="241"/>
    </location>
</feature>
<feature type="compositionally biased region" description="Polar residues" evidence="1">
    <location>
        <begin position="110"/>
        <end position="126"/>
    </location>
</feature>